<reference evidence="2" key="1">
    <citation type="submission" date="2024-05" db="EMBL/GenBank/DDBJ databases">
        <authorList>
            <person name="Kim S."/>
            <person name="Heo J."/>
            <person name="Choi H."/>
            <person name="Choi Y."/>
            <person name="Kwon S.-W."/>
            <person name="Kim Y."/>
        </authorList>
    </citation>
    <scope>NUCLEOTIDE SEQUENCE</scope>
    <source>
        <strain evidence="2">KACC 23698</strain>
    </source>
</reference>
<dbReference type="RefSeq" id="WP_406857024.1">
    <property type="nucleotide sequence ID" value="NZ_CP157484.1"/>
</dbReference>
<dbReference type="SUPFAM" id="SSF89796">
    <property type="entry name" value="CoA-transferase family III (CaiB/BaiF)"/>
    <property type="match status" value="1"/>
</dbReference>
<dbReference type="Gene3D" id="3.40.50.10540">
    <property type="entry name" value="Crotonobetainyl-coa:carnitine coa-transferase, domain 1"/>
    <property type="match status" value="1"/>
</dbReference>
<dbReference type="PANTHER" id="PTHR48207:SF4">
    <property type="entry name" value="BLL6097 PROTEIN"/>
    <property type="match status" value="1"/>
</dbReference>
<protein>
    <submittedName>
        <fullName evidence="2">CoA transferase</fullName>
        <ecNumber evidence="2">2.8.3.-</ecNumber>
    </submittedName>
</protein>
<keyword evidence="1 2" id="KW-0808">Transferase</keyword>
<name>A0AAU7JJC8_9HYPH</name>
<evidence type="ECO:0000313" key="2">
    <source>
        <dbReference type="EMBL" id="XBO40169.1"/>
    </source>
</evidence>
<dbReference type="Gene3D" id="3.30.1540.10">
    <property type="entry name" value="formyl-coa transferase, domain 3"/>
    <property type="match status" value="1"/>
</dbReference>
<gene>
    <name evidence="2" type="ORF">ABEG18_05150</name>
</gene>
<dbReference type="EC" id="2.8.3.-" evidence="2"/>
<dbReference type="EMBL" id="CP157484">
    <property type="protein sequence ID" value="XBO40169.1"/>
    <property type="molecule type" value="Genomic_DNA"/>
</dbReference>
<dbReference type="InterPro" id="IPR003673">
    <property type="entry name" value="CoA-Trfase_fam_III"/>
</dbReference>
<dbReference type="GO" id="GO:0008410">
    <property type="term" value="F:CoA-transferase activity"/>
    <property type="evidence" value="ECO:0007669"/>
    <property type="project" value="TreeGrafter"/>
</dbReference>
<dbReference type="Pfam" id="PF02515">
    <property type="entry name" value="CoA_transf_3"/>
    <property type="match status" value="1"/>
</dbReference>
<dbReference type="PANTHER" id="PTHR48207">
    <property type="entry name" value="SUCCINATE--HYDROXYMETHYLGLUTARATE COA-TRANSFERASE"/>
    <property type="match status" value="1"/>
</dbReference>
<organism evidence="2">
    <name type="scientific">Alsobacter sp. KACC 23698</name>
    <dbReference type="NCBI Taxonomy" id="3149229"/>
    <lineage>
        <taxon>Bacteria</taxon>
        <taxon>Pseudomonadati</taxon>
        <taxon>Pseudomonadota</taxon>
        <taxon>Alphaproteobacteria</taxon>
        <taxon>Hyphomicrobiales</taxon>
        <taxon>Alsobacteraceae</taxon>
        <taxon>Alsobacter</taxon>
    </lineage>
</organism>
<dbReference type="InterPro" id="IPR044855">
    <property type="entry name" value="CoA-Trfase_III_dom3_sf"/>
</dbReference>
<proteinExistence type="predicted"/>
<sequence>MGPLSGLKVIDLTHVMAGPTCTLMLADMGADVIKIEKNPDGDDTRRSVPPKIGDEAAAFMMMNRNKRGLVVDLKTEGGKQVLRRLARQADVLVENFAPGAMGRLGLAYEDLKADNPGLIYCSLSGFGRTGPYKDRRGFDLVAQAMSGIMSFTGEAGGPPAKCGPPLSDITAGILAAMGILAAYAHRLKTGEGQWVETSLFEAALVQTYWQSAIALATDVAPKAMGSGHPLNAPYQAFKASDRWFVVGGANQKNWIRMLDAMGASALADDPRFRTNADRMGNLPALDEELGRIFETQPADHWLEMFDAAGVPCGPVLDTLQALSDPQTIARKMLVEVEHSTLGPVKTIGLPVKFSQTPGGVRKGAPIFGEDTRQILADAGFSAAEVAAFERDGAVVAAQARGPTAARAGTAA</sequence>
<dbReference type="AlphaFoldDB" id="A0AAU7JJC8"/>
<evidence type="ECO:0000256" key="1">
    <source>
        <dbReference type="ARBA" id="ARBA00022679"/>
    </source>
</evidence>
<dbReference type="InterPro" id="IPR023606">
    <property type="entry name" value="CoA-Trfase_III_dom_1_sf"/>
</dbReference>
<accession>A0AAU7JJC8</accession>
<dbReference type="InterPro" id="IPR050483">
    <property type="entry name" value="CoA-transferase_III_domain"/>
</dbReference>